<evidence type="ECO:0000313" key="3">
    <source>
        <dbReference type="EMBL" id="MBT0994829.1"/>
    </source>
</evidence>
<evidence type="ECO:0000313" key="4">
    <source>
        <dbReference type="Proteomes" id="UP000722125"/>
    </source>
</evidence>
<keyword evidence="2" id="KW-0812">Transmembrane</keyword>
<feature type="transmembrane region" description="Helical" evidence="2">
    <location>
        <begin position="64"/>
        <end position="82"/>
    </location>
</feature>
<dbReference type="RefSeq" id="WP_214350391.1">
    <property type="nucleotide sequence ID" value="NZ_JAHBOH010000001.1"/>
</dbReference>
<evidence type="ECO:0000256" key="1">
    <source>
        <dbReference type="SAM" id="MobiDB-lite"/>
    </source>
</evidence>
<dbReference type="InterPro" id="IPR025445">
    <property type="entry name" value="DUF4191"/>
</dbReference>
<organism evidence="3 4">
    <name type="scientific">Cellulomonas fulva</name>
    <dbReference type="NCBI Taxonomy" id="2835530"/>
    <lineage>
        <taxon>Bacteria</taxon>
        <taxon>Bacillati</taxon>
        <taxon>Actinomycetota</taxon>
        <taxon>Actinomycetes</taxon>
        <taxon>Micrococcales</taxon>
        <taxon>Cellulomonadaceae</taxon>
        <taxon>Cellulomonas</taxon>
    </lineage>
</organism>
<reference evidence="3 4" key="1">
    <citation type="submission" date="2021-05" db="EMBL/GenBank/DDBJ databases">
        <title>Description of Cellulomonas sp. DKR-3 sp. nov.</title>
        <authorList>
            <person name="Dahal R.H."/>
            <person name="Chaudhary D.K."/>
        </authorList>
    </citation>
    <scope>NUCLEOTIDE SEQUENCE [LARGE SCALE GENOMIC DNA]</scope>
    <source>
        <strain evidence="3 4">DKR-3</strain>
    </source>
</reference>
<feature type="compositionally biased region" description="Basic and acidic residues" evidence="1">
    <location>
        <begin position="223"/>
        <end position="237"/>
    </location>
</feature>
<feature type="region of interest" description="Disordered" evidence="1">
    <location>
        <begin position="212"/>
        <end position="237"/>
    </location>
</feature>
<proteinExistence type="predicted"/>
<keyword evidence="4" id="KW-1185">Reference proteome</keyword>
<gene>
    <name evidence="3" type="ORF">KIN34_11110</name>
</gene>
<feature type="transmembrane region" description="Helical" evidence="2">
    <location>
        <begin position="37"/>
        <end position="58"/>
    </location>
</feature>
<name>A0ABS5U094_9CELL</name>
<accession>A0ABS5U094</accession>
<protein>
    <submittedName>
        <fullName evidence="3">DUF4191 family protein</fullName>
    </submittedName>
</protein>
<keyword evidence="2" id="KW-1133">Transmembrane helix</keyword>
<dbReference type="Pfam" id="PF13829">
    <property type="entry name" value="DUF4191"/>
    <property type="match status" value="1"/>
</dbReference>
<sequence>MARDSASTSPAPKTKKVRWYHQVWEAFKMTREVDPSITWILLAVFVGILALGVVLGVVFDHVVYFLFLALPFALLGVMFILARRAEKAAYSRIEGQPGAALAALRTIRRGWTFPEEPVAIDPRTQDMVFRGIGRPGVVLVGEGPSGRVSRLLEAERKRTARVIPTVPITLLVVGTGEGQVALRKLPTELRKLKPKLTKQEVAEVAKRLTALGTARPPIPKGVDPMRARPDRKGMRGR</sequence>
<evidence type="ECO:0000256" key="2">
    <source>
        <dbReference type="SAM" id="Phobius"/>
    </source>
</evidence>
<comment type="caution">
    <text evidence="3">The sequence shown here is derived from an EMBL/GenBank/DDBJ whole genome shotgun (WGS) entry which is preliminary data.</text>
</comment>
<keyword evidence="2" id="KW-0472">Membrane</keyword>
<dbReference type="Proteomes" id="UP000722125">
    <property type="component" value="Unassembled WGS sequence"/>
</dbReference>
<dbReference type="EMBL" id="JAHBOH010000001">
    <property type="protein sequence ID" value="MBT0994829.1"/>
    <property type="molecule type" value="Genomic_DNA"/>
</dbReference>